<proteinExistence type="inferred from homology"/>
<reference evidence="10" key="1">
    <citation type="submission" date="2021-06" db="EMBL/GenBank/DDBJ databases">
        <authorList>
            <person name="Kallberg Y."/>
            <person name="Tangrot J."/>
            <person name="Rosling A."/>
        </authorList>
    </citation>
    <scope>NUCLEOTIDE SEQUENCE</scope>
    <source>
        <strain evidence="10">MA453B</strain>
    </source>
</reference>
<evidence type="ECO:0000256" key="5">
    <source>
        <dbReference type="PROSITE-ProRule" id="PRU01240"/>
    </source>
</evidence>
<dbReference type="OrthoDB" id="2443532at2759"/>
<feature type="active site" description="Charge relay system" evidence="5">
    <location>
        <position position="395"/>
    </location>
</feature>
<dbReference type="Gene3D" id="3.40.50.200">
    <property type="entry name" value="Peptidase S8/S53 domain"/>
    <property type="match status" value="1"/>
</dbReference>
<dbReference type="PROSITE" id="PS00137">
    <property type="entry name" value="SUBTILASE_HIS"/>
    <property type="match status" value="1"/>
</dbReference>
<feature type="compositionally biased region" description="Low complexity" evidence="7">
    <location>
        <begin position="13"/>
        <end position="28"/>
    </location>
</feature>
<gene>
    <name evidence="10" type="ORF">DERYTH_LOCUS8777</name>
</gene>
<dbReference type="InterPro" id="IPR022398">
    <property type="entry name" value="Peptidase_S8_His-AS"/>
</dbReference>
<dbReference type="GO" id="GO:0005615">
    <property type="term" value="C:extracellular space"/>
    <property type="evidence" value="ECO:0007669"/>
    <property type="project" value="TreeGrafter"/>
</dbReference>
<dbReference type="InterPro" id="IPR015500">
    <property type="entry name" value="Peptidase_S8_subtilisin-rel"/>
</dbReference>
<dbReference type="Proteomes" id="UP000789405">
    <property type="component" value="Unassembled WGS sequence"/>
</dbReference>
<evidence type="ECO:0000256" key="1">
    <source>
        <dbReference type="ARBA" id="ARBA00011073"/>
    </source>
</evidence>
<feature type="compositionally biased region" description="Low complexity" evidence="7">
    <location>
        <begin position="107"/>
        <end position="116"/>
    </location>
</feature>
<dbReference type="InterPro" id="IPR050131">
    <property type="entry name" value="Peptidase_S8_subtilisin-like"/>
</dbReference>
<dbReference type="GO" id="GO:0004252">
    <property type="term" value="F:serine-type endopeptidase activity"/>
    <property type="evidence" value="ECO:0007669"/>
    <property type="project" value="UniProtKB-UniRule"/>
</dbReference>
<dbReference type="Pfam" id="PF00082">
    <property type="entry name" value="Peptidase_S8"/>
    <property type="match status" value="1"/>
</dbReference>
<dbReference type="AlphaFoldDB" id="A0A9N9D2I8"/>
<dbReference type="EMBL" id="CAJVPY010004606">
    <property type="protein sequence ID" value="CAG8623764.1"/>
    <property type="molecule type" value="Genomic_DNA"/>
</dbReference>
<dbReference type="PROSITE" id="PS51892">
    <property type="entry name" value="SUBTILASE"/>
    <property type="match status" value="1"/>
</dbReference>
<dbReference type="PANTHER" id="PTHR43806">
    <property type="entry name" value="PEPTIDASE S8"/>
    <property type="match status" value="1"/>
</dbReference>
<dbReference type="PROSITE" id="PS00136">
    <property type="entry name" value="SUBTILASE_ASP"/>
    <property type="match status" value="1"/>
</dbReference>
<comment type="caution">
    <text evidence="10">The sequence shown here is derived from an EMBL/GenBank/DDBJ whole genome shotgun (WGS) entry which is preliminary data.</text>
</comment>
<evidence type="ECO:0000256" key="2">
    <source>
        <dbReference type="ARBA" id="ARBA00022670"/>
    </source>
</evidence>
<dbReference type="InterPro" id="IPR023828">
    <property type="entry name" value="Peptidase_S8_Ser-AS"/>
</dbReference>
<feature type="domain" description="Peptidase S8/S53" evidence="8">
    <location>
        <begin position="199"/>
        <end position="437"/>
    </location>
</feature>
<name>A0A9N9D2I8_9GLOM</name>
<dbReference type="InterPro" id="IPR010259">
    <property type="entry name" value="S8pro/Inhibitor_I9"/>
</dbReference>
<evidence type="ECO:0000256" key="4">
    <source>
        <dbReference type="ARBA" id="ARBA00022825"/>
    </source>
</evidence>
<feature type="compositionally biased region" description="Polar residues" evidence="7">
    <location>
        <begin position="1"/>
        <end position="12"/>
    </location>
</feature>
<feature type="active site" description="Charge relay system" evidence="5">
    <location>
        <position position="240"/>
    </location>
</feature>
<dbReference type="InterPro" id="IPR034193">
    <property type="entry name" value="PCSK9_ProteinaseK-like"/>
</dbReference>
<sequence>MLQQCFNKTITNSSSSSTSSTSSTSSSTCRDVSFDSFNCYVGSFHPSDASYLARQPGVSSVEPDSNFTIVSPYYRRNHGNHDNRRRSPVKLSLPLNLGVSGGLGISIGKSSTTSTVDPAATDTSTDALRRPPRPVRGRSTTTSAITSTVASTVAPTVTVASCNGYSAEGPSPSAPPNLDRIDQESNNLDGIYNYPSSAGNGVDVYVVDTGIYLANNEFEGRAFWGKTECSGCPDSDDNGHGTNVAGIIGGKIYGVAKNCNLYAVKVCDSGGSCQNSDIISGLVWCMQQHSNSGRSSVINLSLSGGYSTSLNNAVQSCIAQGMHVVCAAGNDDDDSCSYSPSSAPNCTAVGATDNSANMASFSNYGTCVDIFAPGNGIVAAGSSSPSDLSDYIGTSQAAPHVAGAIALMISDSGDFAPADMKNKLINSAAKNKVNGTLNKSPNVFLRVPHC</sequence>
<dbReference type="FunFam" id="3.40.50.200:FF:000014">
    <property type="entry name" value="Proteinase K"/>
    <property type="match status" value="1"/>
</dbReference>
<keyword evidence="2 5" id="KW-0645">Protease</keyword>
<evidence type="ECO:0000256" key="7">
    <source>
        <dbReference type="SAM" id="MobiDB-lite"/>
    </source>
</evidence>
<dbReference type="GO" id="GO:0006508">
    <property type="term" value="P:proteolysis"/>
    <property type="evidence" value="ECO:0007669"/>
    <property type="project" value="UniProtKB-KW"/>
</dbReference>
<evidence type="ECO:0000256" key="3">
    <source>
        <dbReference type="ARBA" id="ARBA00022801"/>
    </source>
</evidence>
<feature type="domain" description="Inhibitor I9" evidence="9">
    <location>
        <begin position="16"/>
        <end position="66"/>
    </location>
</feature>
<dbReference type="InterPro" id="IPR000209">
    <property type="entry name" value="Peptidase_S8/S53_dom"/>
</dbReference>
<accession>A0A9N9D2I8</accession>
<dbReference type="PRINTS" id="PR00723">
    <property type="entry name" value="SUBTILISIN"/>
</dbReference>
<feature type="active site" description="Charge relay system" evidence="5">
    <location>
        <position position="208"/>
    </location>
</feature>
<evidence type="ECO:0000259" key="9">
    <source>
        <dbReference type="Pfam" id="PF05922"/>
    </source>
</evidence>
<keyword evidence="3 5" id="KW-0378">Hydrolase</keyword>
<protein>
    <submittedName>
        <fullName evidence="10">573_t:CDS:1</fullName>
    </submittedName>
</protein>
<dbReference type="InterPro" id="IPR023827">
    <property type="entry name" value="Peptidase_S8_Asp-AS"/>
</dbReference>
<dbReference type="SUPFAM" id="SSF52743">
    <property type="entry name" value="Subtilisin-like"/>
    <property type="match status" value="1"/>
</dbReference>
<dbReference type="InterPro" id="IPR036852">
    <property type="entry name" value="Peptidase_S8/S53_dom_sf"/>
</dbReference>
<dbReference type="Pfam" id="PF05922">
    <property type="entry name" value="Inhibitor_I9"/>
    <property type="match status" value="1"/>
</dbReference>
<evidence type="ECO:0000259" key="8">
    <source>
        <dbReference type="Pfam" id="PF00082"/>
    </source>
</evidence>
<feature type="region of interest" description="Disordered" evidence="7">
    <location>
        <begin position="107"/>
        <end position="144"/>
    </location>
</feature>
<evidence type="ECO:0000313" key="10">
    <source>
        <dbReference type="EMBL" id="CAG8623764.1"/>
    </source>
</evidence>
<organism evidence="10 11">
    <name type="scientific">Dentiscutata erythropus</name>
    <dbReference type="NCBI Taxonomy" id="1348616"/>
    <lineage>
        <taxon>Eukaryota</taxon>
        <taxon>Fungi</taxon>
        <taxon>Fungi incertae sedis</taxon>
        <taxon>Mucoromycota</taxon>
        <taxon>Glomeromycotina</taxon>
        <taxon>Glomeromycetes</taxon>
        <taxon>Diversisporales</taxon>
        <taxon>Gigasporaceae</taxon>
        <taxon>Dentiscutata</taxon>
    </lineage>
</organism>
<dbReference type="CDD" id="cd04077">
    <property type="entry name" value="Peptidases_S8_PCSK9_ProteinaseK_like"/>
    <property type="match status" value="1"/>
</dbReference>
<evidence type="ECO:0000256" key="6">
    <source>
        <dbReference type="RuleBase" id="RU003355"/>
    </source>
</evidence>
<feature type="region of interest" description="Disordered" evidence="7">
    <location>
        <begin position="1"/>
        <end position="28"/>
    </location>
</feature>
<dbReference type="PANTHER" id="PTHR43806:SF60">
    <property type="entry name" value="PROPROTEIN CONVERTASE SUBTILISIN_KEXIN TYPE 9"/>
    <property type="match status" value="1"/>
</dbReference>
<evidence type="ECO:0000313" key="11">
    <source>
        <dbReference type="Proteomes" id="UP000789405"/>
    </source>
</evidence>
<dbReference type="PROSITE" id="PS00138">
    <property type="entry name" value="SUBTILASE_SER"/>
    <property type="match status" value="1"/>
</dbReference>
<comment type="similarity">
    <text evidence="1 5 6">Belongs to the peptidase S8 family.</text>
</comment>
<keyword evidence="11" id="KW-1185">Reference proteome</keyword>
<keyword evidence="4 5" id="KW-0720">Serine protease</keyword>